<keyword evidence="14" id="KW-1185">Reference proteome</keyword>
<keyword evidence="7 11" id="KW-0460">Magnesium</keyword>
<keyword evidence="2 11" id="KW-0444">Lipid biosynthesis</keyword>
<comment type="similarity">
    <text evidence="11">Belongs to the P-Pant transferase superfamily. AcpS family.</text>
</comment>
<accession>A0ABT6W1E4</accession>
<feature type="domain" description="Carrier" evidence="12">
    <location>
        <begin position="144"/>
        <end position="222"/>
    </location>
</feature>
<keyword evidence="8" id="KW-0520">NAD</keyword>
<keyword evidence="3" id="KW-0597">Phosphoprotein</keyword>
<gene>
    <name evidence="11 13" type="primary">acpS</name>
    <name evidence="13" type="ORF">POF43_017855</name>
</gene>
<evidence type="ECO:0000256" key="4">
    <source>
        <dbReference type="ARBA" id="ARBA00022679"/>
    </source>
</evidence>
<keyword evidence="1" id="KW-0596">Phosphopantetheine</keyword>
<protein>
    <recommendedName>
        <fullName evidence="11">Holo-[acyl-carrier-protein] synthase</fullName>
        <shortName evidence="11">Holo-ACP synthase</shortName>
        <ecNumber evidence="11">2.7.8.7</ecNumber>
    </recommendedName>
    <alternativeName>
        <fullName evidence="11">4'-phosphopantetheinyl transferase AcpS</fullName>
    </alternativeName>
</protein>
<dbReference type="RefSeq" id="WP_271326079.1">
    <property type="nucleotide sequence ID" value="NZ_JAAGKO020000025.1"/>
</dbReference>
<reference evidence="13 14" key="1">
    <citation type="submission" date="2023-05" db="EMBL/GenBank/DDBJ databases">
        <title>Streptantibioticus silvisoli sp. nov., acidotolerant actinomycetes 1 from pine litter.</title>
        <authorList>
            <person name="Swiecimska M."/>
            <person name="Golinska P."/>
            <person name="Sangal V."/>
            <person name="Wachnowicz B."/>
            <person name="Goodfellow M."/>
        </authorList>
    </citation>
    <scope>NUCLEOTIDE SEQUENCE [LARGE SCALE GENOMIC DNA]</scope>
    <source>
        <strain evidence="13 14">SL54</strain>
    </source>
</reference>
<name>A0ABT6W1E4_9ACTN</name>
<dbReference type="GO" id="GO:0008897">
    <property type="term" value="F:holo-[acyl-carrier-protein] synthase activity"/>
    <property type="evidence" value="ECO:0007669"/>
    <property type="project" value="UniProtKB-EC"/>
</dbReference>
<dbReference type="InterPro" id="IPR008278">
    <property type="entry name" value="4-PPantetheinyl_Trfase_dom"/>
</dbReference>
<dbReference type="InterPro" id="IPR006162">
    <property type="entry name" value="Ppantetheine_attach_site"/>
</dbReference>
<dbReference type="InterPro" id="IPR004568">
    <property type="entry name" value="Ppantetheine-prot_Trfase_dom"/>
</dbReference>
<keyword evidence="6 11" id="KW-0276">Fatty acid metabolism</keyword>
<evidence type="ECO:0000313" key="14">
    <source>
        <dbReference type="Proteomes" id="UP001156398"/>
    </source>
</evidence>
<comment type="cofactor">
    <cofactor evidence="11">
        <name>Mg(2+)</name>
        <dbReference type="ChEBI" id="CHEBI:18420"/>
    </cofactor>
</comment>
<feature type="binding site" evidence="11">
    <location>
        <position position="6"/>
    </location>
    <ligand>
        <name>Mg(2+)</name>
        <dbReference type="ChEBI" id="CHEBI:18420"/>
    </ligand>
</feature>
<evidence type="ECO:0000256" key="5">
    <source>
        <dbReference type="ARBA" id="ARBA00022723"/>
    </source>
</evidence>
<dbReference type="PROSITE" id="PS50075">
    <property type="entry name" value="CARRIER"/>
    <property type="match status" value="1"/>
</dbReference>
<keyword evidence="11" id="KW-0963">Cytoplasm</keyword>
<organism evidence="13 14">
    <name type="scientific">Streptantibioticus silvisoli</name>
    <dbReference type="NCBI Taxonomy" id="2705255"/>
    <lineage>
        <taxon>Bacteria</taxon>
        <taxon>Bacillati</taxon>
        <taxon>Actinomycetota</taxon>
        <taxon>Actinomycetes</taxon>
        <taxon>Kitasatosporales</taxon>
        <taxon>Streptomycetaceae</taxon>
        <taxon>Streptantibioticus</taxon>
    </lineage>
</organism>
<dbReference type="SUPFAM" id="SSF56214">
    <property type="entry name" value="4'-phosphopantetheinyl transferase"/>
    <property type="match status" value="1"/>
</dbReference>
<dbReference type="InterPro" id="IPR037143">
    <property type="entry name" value="4-PPantetheinyl_Trfase_dom_sf"/>
</dbReference>
<keyword evidence="9 11" id="KW-0443">Lipid metabolism</keyword>
<comment type="catalytic activity">
    <reaction evidence="11">
        <text>apo-[ACP] + CoA = holo-[ACP] + adenosine 3',5'-bisphosphate + H(+)</text>
        <dbReference type="Rhea" id="RHEA:12068"/>
        <dbReference type="Rhea" id="RHEA-COMP:9685"/>
        <dbReference type="Rhea" id="RHEA-COMP:9690"/>
        <dbReference type="ChEBI" id="CHEBI:15378"/>
        <dbReference type="ChEBI" id="CHEBI:29999"/>
        <dbReference type="ChEBI" id="CHEBI:57287"/>
        <dbReference type="ChEBI" id="CHEBI:58343"/>
        <dbReference type="ChEBI" id="CHEBI:64479"/>
        <dbReference type="EC" id="2.7.8.7"/>
    </reaction>
</comment>
<evidence type="ECO:0000256" key="2">
    <source>
        <dbReference type="ARBA" id="ARBA00022516"/>
    </source>
</evidence>
<dbReference type="NCBIfam" id="TIGR00516">
    <property type="entry name" value="acpS"/>
    <property type="match status" value="1"/>
</dbReference>
<evidence type="ECO:0000256" key="8">
    <source>
        <dbReference type="ARBA" id="ARBA00023027"/>
    </source>
</evidence>
<keyword evidence="4 11" id="KW-0808">Transferase</keyword>
<dbReference type="InterPro" id="IPR036736">
    <property type="entry name" value="ACP-like_sf"/>
</dbReference>
<feature type="binding site" evidence="11">
    <location>
        <position position="55"/>
    </location>
    <ligand>
        <name>Mg(2+)</name>
        <dbReference type="ChEBI" id="CHEBI:18420"/>
    </ligand>
</feature>
<comment type="subcellular location">
    <subcellularLocation>
        <location evidence="11">Cytoplasm</location>
    </subcellularLocation>
</comment>
<proteinExistence type="inferred from homology"/>
<comment type="function">
    <text evidence="11">Transfers the 4'-phosphopantetheine moiety from coenzyme A to a Ser of acyl-carrier-protein.</text>
</comment>
<dbReference type="InterPro" id="IPR002582">
    <property type="entry name" value="ACPS"/>
</dbReference>
<keyword evidence="10 11" id="KW-0275">Fatty acid biosynthesis</keyword>
<dbReference type="PROSITE" id="PS00012">
    <property type="entry name" value="PHOSPHOPANTETHEINE"/>
    <property type="match status" value="1"/>
</dbReference>
<dbReference type="Pfam" id="PF00550">
    <property type="entry name" value="PP-binding"/>
    <property type="match status" value="1"/>
</dbReference>
<dbReference type="Proteomes" id="UP001156398">
    <property type="component" value="Unassembled WGS sequence"/>
</dbReference>
<evidence type="ECO:0000256" key="3">
    <source>
        <dbReference type="ARBA" id="ARBA00022553"/>
    </source>
</evidence>
<evidence type="ECO:0000313" key="13">
    <source>
        <dbReference type="EMBL" id="MDI5964568.1"/>
    </source>
</evidence>
<evidence type="ECO:0000256" key="10">
    <source>
        <dbReference type="ARBA" id="ARBA00023160"/>
    </source>
</evidence>
<evidence type="ECO:0000259" key="12">
    <source>
        <dbReference type="PROSITE" id="PS50075"/>
    </source>
</evidence>
<sequence length="224" mass="23997">MRLGVDLLSVSRFTPVAEHRRYRTLVFTATELAQAGELGTPRYAERLAGRFCVKEATCKLLGRGFGQGLRWRDIEVTNDPWGAPAVTLSGGAGRLAGEAGVAEIAVTLTHQADLVVAVAASPSGRCPSPYRPGRHEDGADQVIDPARDALEEVAALAAEVFGTSAAEVRAAESFAGGLGVSSSLTVELLARLEQRYGIRVPEPDFYRMTDLGRTYQVVARAARW</sequence>
<dbReference type="Gene3D" id="3.90.470.20">
    <property type="entry name" value="4'-phosphopantetheinyl transferase domain"/>
    <property type="match status" value="1"/>
</dbReference>
<keyword evidence="5 11" id="KW-0479">Metal-binding</keyword>
<dbReference type="SUPFAM" id="SSF47336">
    <property type="entry name" value="ACP-like"/>
    <property type="match status" value="1"/>
</dbReference>
<evidence type="ECO:0000256" key="9">
    <source>
        <dbReference type="ARBA" id="ARBA00023098"/>
    </source>
</evidence>
<evidence type="ECO:0000256" key="6">
    <source>
        <dbReference type="ARBA" id="ARBA00022832"/>
    </source>
</evidence>
<dbReference type="EC" id="2.7.8.7" evidence="11"/>
<evidence type="ECO:0000256" key="7">
    <source>
        <dbReference type="ARBA" id="ARBA00022842"/>
    </source>
</evidence>
<dbReference type="InterPro" id="IPR009081">
    <property type="entry name" value="PP-bd_ACP"/>
</dbReference>
<dbReference type="HAMAP" id="MF_00101">
    <property type="entry name" value="AcpS"/>
    <property type="match status" value="1"/>
</dbReference>
<dbReference type="Pfam" id="PF01648">
    <property type="entry name" value="ACPS"/>
    <property type="match status" value="1"/>
</dbReference>
<dbReference type="EMBL" id="JAAGKO020000025">
    <property type="protein sequence ID" value="MDI5964568.1"/>
    <property type="molecule type" value="Genomic_DNA"/>
</dbReference>
<evidence type="ECO:0000256" key="1">
    <source>
        <dbReference type="ARBA" id="ARBA00022450"/>
    </source>
</evidence>
<comment type="caution">
    <text evidence="13">The sequence shown here is derived from an EMBL/GenBank/DDBJ whole genome shotgun (WGS) entry which is preliminary data.</text>
</comment>
<dbReference type="NCBIfam" id="TIGR00556">
    <property type="entry name" value="pantethn_trn"/>
    <property type="match status" value="1"/>
</dbReference>
<evidence type="ECO:0000256" key="11">
    <source>
        <dbReference type="HAMAP-Rule" id="MF_00101"/>
    </source>
</evidence>
<dbReference type="Gene3D" id="1.10.1200.10">
    <property type="entry name" value="ACP-like"/>
    <property type="match status" value="1"/>
</dbReference>